<gene>
    <name evidence="2" type="ORF">DS745_22245</name>
</gene>
<keyword evidence="1" id="KW-0812">Transmembrane</keyword>
<feature type="transmembrane region" description="Helical" evidence="1">
    <location>
        <begin position="110"/>
        <end position="132"/>
    </location>
</feature>
<dbReference type="EMBL" id="QOUX01000047">
    <property type="protein sequence ID" value="RXI96436.1"/>
    <property type="molecule type" value="Genomic_DNA"/>
</dbReference>
<evidence type="ECO:0000313" key="2">
    <source>
        <dbReference type="EMBL" id="RXI96436.1"/>
    </source>
</evidence>
<reference evidence="2 3" key="1">
    <citation type="journal article" date="2019" name="Int. J. Syst. Evol. Microbiol.">
        <title>Anaerobacillus alkaliphilus sp. nov., a novel alkaliphilic and moderately halophilic bacterium.</title>
        <authorList>
            <person name="Borsodi A.K."/>
            <person name="Aszalos J.M."/>
            <person name="Bihari P."/>
            <person name="Nagy I."/>
            <person name="Schumann P."/>
            <person name="Sproer C."/>
            <person name="Kovacs A.L."/>
            <person name="Boka K."/>
            <person name="Dobosy P."/>
            <person name="Ovari M."/>
            <person name="Szili-Kovacs T."/>
            <person name="Toth E."/>
        </authorList>
    </citation>
    <scope>NUCLEOTIDE SEQUENCE [LARGE SCALE GENOMIC DNA]</scope>
    <source>
        <strain evidence="2 3">B16-10</strain>
    </source>
</reference>
<evidence type="ECO:0000256" key="1">
    <source>
        <dbReference type="SAM" id="Phobius"/>
    </source>
</evidence>
<dbReference type="OrthoDB" id="2080990at2"/>
<feature type="transmembrane region" description="Helical" evidence="1">
    <location>
        <begin position="6"/>
        <end position="29"/>
    </location>
</feature>
<accession>A0A4Q0VN87</accession>
<keyword evidence="3" id="KW-1185">Reference proteome</keyword>
<keyword evidence="1" id="KW-0472">Membrane</keyword>
<dbReference type="AlphaFoldDB" id="A0A4Q0VN87"/>
<dbReference type="Proteomes" id="UP000290649">
    <property type="component" value="Unassembled WGS sequence"/>
</dbReference>
<keyword evidence="1" id="KW-1133">Transmembrane helix</keyword>
<proteinExistence type="predicted"/>
<protein>
    <recommendedName>
        <fullName evidence="4">Peptidase M50 domain-containing protein</fullName>
    </recommendedName>
</protein>
<organism evidence="2 3">
    <name type="scientific">Anaerobacillus alkaliphilus</name>
    <dbReference type="NCBI Taxonomy" id="1548597"/>
    <lineage>
        <taxon>Bacteria</taxon>
        <taxon>Bacillati</taxon>
        <taxon>Bacillota</taxon>
        <taxon>Bacilli</taxon>
        <taxon>Bacillales</taxon>
        <taxon>Bacillaceae</taxon>
        <taxon>Anaerobacillus</taxon>
    </lineage>
</organism>
<name>A0A4Q0VN87_9BACI</name>
<evidence type="ECO:0008006" key="4">
    <source>
        <dbReference type="Google" id="ProtNLM"/>
    </source>
</evidence>
<comment type="caution">
    <text evidence="2">The sequence shown here is derived from an EMBL/GenBank/DDBJ whole genome shotgun (WGS) entry which is preliminary data.</text>
</comment>
<sequence length="156" mass="17814">MITYFLFYILIIPLCILLHEVGHGIGVVLTSKSHARIYLGNTDEKNKHNFSVGRLHFHIHWSYSGYCSWNSNLDKRQNFCALAGGPLMSLLLVFLFISLIQLVSHGDFRTFINGIIIFNLITFLLTAMPFTYPRWFGSLGGHPSDGLQLLRLLRET</sequence>
<feature type="transmembrane region" description="Helical" evidence="1">
    <location>
        <begin position="79"/>
        <end position="104"/>
    </location>
</feature>
<evidence type="ECO:0000313" key="3">
    <source>
        <dbReference type="Proteomes" id="UP000290649"/>
    </source>
</evidence>